<sequence>MVTIRSNILQQVRDSWAQDVDLQRVVTQKKLDPASCPKYTWANGLLKRKGRLVVGKDPKLKETLLKLYHDGAVGGHSGINATYRRLKNIFYWKRMKPEVYAYIQQCGVCQQCKVDTQKPMGLLQPLPIPSRVWQDISLDFIEGLPKSKGMTTILVVVDRLSKQAHFSSLSHPYTAQGVAQLFLDSIVRLHGLPASIVSDRDTSFLSQFWQEIFTILGVQLKFSTAYHPQTDGQTEVVNRCLEGYLRCMCFERPRTWATWLPLAEWWYNTTYHTAIKMTPYEVVYGQEPAIHIPYISGEARTEEVDRSLEAREKVISLLKTNLAQAQNRMRVMADKKRRERTLEVGSWAYVRLQPYKQTSLRNHGFHKLSPRFFGPFRVLERIGTVAYKLELPTDAKIRHTFHVSQLREHVVDSPFQPLPLPNITNSEGNLMVEPQGILKRRIAPNSGKVMTQVLVQWLNGTKEEATWEELESFKRRYLYFIIP</sequence>
<evidence type="ECO:0000256" key="6">
    <source>
        <dbReference type="ARBA" id="ARBA00022908"/>
    </source>
</evidence>
<reference evidence="13 14" key="1">
    <citation type="journal article" date="2022" name="Nat. Plants">
        <title>Genomes of leafy and leafless Platanthera orchids illuminate the evolution of mycoheterotrophy.</title>
        <authorList>
            <person name="Li M.H."/>
            <person name="Liu K.W."/>
            <person name="Li Z."/>
            <person name="Lu H.C."/>
            <person name="Ye Q.L."/>
            <person name="Zhang D."/>
            <person name="Wang J.Y."/>
            <person name="Li Y.F."/>
            <person name="Zhong Z.M."/>
            <person name="Liu X."/>
            <person name="Yu X."/>
            <person name="Liu D.K."/>
            <person name="Tu X.D."/>
            <person name="Liu B."/>
            <person name="Hao Y."/>
            <person name="Liao X.Y."/>
            <person name="Jiang Y.T."/>
            <person name="Sun W.H."/>
            <person name="Chen J."/>
            <person name="Chen Y.Q."/>
            <person name="Ai Y."/>
            <person name="Zhai J.W."/>
            <person name="Wu S.S."/>
            <person name="Zhou Z."/>
            <person name="Hsiao Y.Y."/>
            <person name="Wu W.L."/>
            <person name="Chen Y.Y."/>
            <person name="Lin Y.F."/>
            <person name="Hsu J.L."/>
            <person name="Li C.Y."/>
            <person name="Wang Z.W."/>
            <person name="Zhao X."/>
            <person name="Zhong W.Y."/>
            <person name="Ma X.K."/>
            <person name="Ma L."/>
            <person name="Huang J."/>
            <person name="Chen G.Z."/>
            <person name="Huang M.Z."/>
            <person name="Huang L."/>
            <person name="Peng D.H."/>
            <person name="Luo Y.B."/>
            <person name="Zou S.Q."/>
            <person name="Chen S.P."/>
            <person name="Lan S."/>
            <person name="Tsai W.C."/>
            <person name="Van de Peer Y."/>
            <person name="Liu Z.J."/>
        </authorList>
    </citation>
    <scope>NUCLEOTIDE SEQUENCE [LARGE SCALE GENOMIC DNA]</scope>
    <source>
        <strain evidence="13">Lor287</strain>
    </source>
</reference>
<keyword evidence="11" id="KW-0175">Coiled coil</keyword>
<dbReference type="InterPro" id="IPR056924">
    <property type="entry name" value="SH3_Tf2-1"/>
</dbReference>
<dbReference type="GO" id="GO:0006508">
    <property type="term" value="P:proteolysis"/>
    <property type="evidence" value="ECO:0007669"/>
    <property type="project" value="UniProtKB-KW"/>
</dbReference>
<dbReference type="Pfam" id="PF24626">
    <property type="entry name" value="SH3_Tf2-1"/>
    <property type="match status" value="1"/>
</dbReference>
<keyword evidence="7" id="KW-0695">RNA-directed DNA polymerase</keyword>
<comment type="caution">
    <text evidence="13">The sequence shown here is derived from an EMBL/GenBank/DDBJ whole genome shotgun (WGS) entry which is preliminary data.</text>
</comment>
<dbReference type="GO" id="GO:0003677">
    <property type="term" value="F:DNA binding"/>
    <property type="evidence" value="ECO:0007669"/>
    <property type="project" value="UniProtKB-KW"/>
</dbReference>
<dbReference type="InterPro" id="IPR016197">
    <property type="entry name" value="Chromo-like_dom_sf"/>
</dbReference>
<keyword evidence="8" id="KW-0239">DNA-directed DNA polymerase</keyword>
<feature type="domain" description="Integrase catalytic" evidence="12">
    <location>
        <begin position="123"/>
        <end position="287"/>
    </location>
</feature>
<dbReference type="Gene3D" id="3.30.420.10">
    <property type="entry name" value="Ribonuclease H-like superfamily/Ribonuclease H"/>
    <property type="match status" value="1"/>
</dbReference>
<dbReference type="GO" id="GO:0003887">
    <property type="term" value="F:DNA-directed DNA polymerase activity"/>
    <property type="evidence" value="ECO:0007669"/>
    <property type="project" value="UniProtKB-KW"/>
</dbReference>
<keyword evidence="2" id="KW-0479">Metal-binding</keyword>
<dbReference type="InterPro" id="IPR001584">
    <property type="entry name" value="Integrase_cat-core"/>
</dbReference>
<dbReference type="SUPFAM" id="SSF54160">
    <property type="entry name" value="Chromo domain-like"/>
    <property type="match status" value="1"/>
</dbReference>
<keyword evidence="5" id="KW-0460">Magnesium</keyword>
<dbReference type="Proteomes" id="UP001418222">
    <property type="component" value="Unassembled WGS sequence"/>
</dbReference>
<keyword evidence="4" id="KW-0378">Hydrolase</keyword>
<evidence type="ECO:0000256" key="8">
    <source>
        <dbReference type="ARBA" id="ARBA00022932"/>
    </source>
</evidence>
<proteinExistence type="predicted"/>
<keyword evidence="8" id="KW-0808">Transferase</keyword>
<evidence type="ECO:0000256" key="11">
    <source>
        <dbReference type="SAM" id="Coils"/>
    </source>
</evidence>
<dbReference type="SUPFAM" id="SSF53098">
    <property type="entry name" value="Ribonuclease H-like"/>
    <property type="match status" value="1"/>
</dbReference>
<keyword evidence="3" id="KW-0064">Aspartyl protease</keyword>
<dbReference type="PANTHER" id="PTHR37984">
    <property type="entry name" value="PROTEIN CBG26694"/>
    <property type="match status" value="1"/>
</dbReference>
<dbReference type="GO" id="GO:0015074">
    <property type="term" value="P:DNA integration"/>
    <property type="evidence" value="ECO:0007669"/>
    <property type="project" value="UniProtKB-KW"/>
</dbReference>
<dbReference type="EMBL" id="JBBWWQ010000019">
    <property type="protein sequence ID" value="KAK8918293.1"/>
    <property type="molecule type" value="Genomic_DNA"/>
</dbReference>
<keyword evidence="14" id="KW-1185">Reference proteome</keyword>
<name>A0AAP0AWU4_9ASPA</name>
<dbReference type="GO" id="GO:0046872">
    <property type="term" value="F:metal ion binding"/>
    <property type="evidence" value="ECO:0007669"/>
    <property type="project" value="UniProtKB-KW"/>
</dbReference>
<gene>
    <name evidence="13" type="ORF">KSP39_PZI021908</name>
</gene>
<evidence type="ECO:0000256" key="10">
    <source>
        <dbReference type="ARBA" id="ARBA00023172"/>
    </source>
</evidence>
<dbReference type="GO" id="GO:0006310">
    <property type="term" value="P:DNA recombination"/>
    <property type="evidence" value="ECO:0007669"/>
    <property type="project" value="UniProtKB-KW"/>
</dbReference>
<dbReference type="InterPro" id="IPR050951">
    <property type="entry name" value="Retrovirus_Pol_polyprotein"/>
</dbReference>
<evidence type="ECO:0000313" key="14">
    <source>
        <dbReference type="Proteomes" id="UP001418222"/>
    </source>
</evidence>
<feature type="coiled-coil region" evidence="11">
    <location>
        <begin position="308"/>
        <end position="335"/>
    </location>
</feature>
<dbReference type="GO" id="GO:0003964">
    <property type="term" value="F:RNA-directed DNA polymerase activity"/>
    <property type="evidence" value="ECO:0007669"/>
    <property type="project" value="UniProtKB-KW"/>
</dbReference>
<dbReference type="PANTHER" id="PTHR37984:SF5">
    <property type="entry name" value="PROTEIN NYNRIN-LIKE"/>
    <property type="match status" value="1"/>
</dbReference>
<dbReference type="InterPro" id="IPR012337">
    <property type="entry name" value="RNaseH-like_sf"/>
</dbReference>
<dbReference type="InterPro" id="IPR041588">
    <property type="entry name" value="Integrase_H2C2"/>
</dbReference>
<dbReference type="Pfam" id="PF17921">
    <property type="entry name" value="Integrase_H2C2"/>
    <property type="match status" value="1"/>
</dbReference>
<evidence type="ECO:0000256" key="2">
    <source>
        <dbReference type="ARBA" id="ARBA00022723"/>
    </source>
</evidence>
<evidence type="ECO:0000313" key="13">
    <source>
        <dbReference type="EMBL" id="KAK8918293.1"/>
    </source>
</evidence>
<organism evidence="13 14">
    <name type="scientific">Platanthera zijinensis</name>
    <dbReference type="NCBI Taxonomy" id="2320716"/>
    <lineage>
        <taxon>Eukaryota</taxon>
        <taxon>Viridiplantae</taxon>
        <taxon>Streptophyta</taxon>
        <taxon>Embryophyta</taxon>
        <taxon>Tracheophyta</taxon>
        <taxon>Spermatophyta</taxon>
        <taxon>Magnoliopsida</taxon>
        <taxon>Liliopsida</taxon>
        <taxon>Asparagales</taxon>
        <taxon>Orchidaceae</taxon>
        <taxon>Orchidoideae</taxon>
        <taxon>Orchideae</taxon>
        <taxon>Orchidinae</taxon>
        <taxon>Platanthera</taxon>
    </lineage>
</organism>
<evidence type="ECO:0000256" key="5">
    <source>
        <dbReference type="ARBA" id="ARBA00022842"/>
    </source>
</evidence>
<keyword evidence="6" id="KW-0229">DNA integration</keyword>
<dbReference type="GO" id="GO:0004190">
    <property type="term" value="F:aspartic-type endopeptidase activity"/>
    <property type="evidence" value="ECO:0007669"/>
    <property type="project" value="UniProtKB-KW"/>
</dbReference>
<dbReference type="AlphaFoldDB" id="A0AAP0AWU4"/>
<keyword evidence="8" id="KW-0548">Nucleotidyltransferase</keyword>
<evidence type="ECO:0000256" key="9">
    <source>
        <dbReference type="ARBA" id="ARBA00023125"/>
    </source>
</evidence>
<evidence type="ECO:0000256" key="3">
    <source>
        <dbReference type="ARBA" id="ARBA00022750"/>
    </source>
</evidence>
<evidence type="ECO:0000256" key="7">
    <source>
        <dbReference type="ARBA" id="ARBA00022918"/>
    </source>
</evidence>
<keyword evidence="1" id="KW-0645">Protease</keyword>
<keyword evidence="9" id="KW-0238">DNA-binding</keyword>
<dbReference type="PROSITE" id="PS50994">
    <property type="entry name" value="INTEGRASE"/>
    <property type="match status" value="1"/>
</dbReference>
<dbReference type="Gene3D" id="1.10.340.70">
    <property type="match status" value="1"/>
</dbReference>
<dbReference type="Pfam" id="PF00665">
    <property type="entry name" value="rve"/>
    <property type="match status" value="1"/>
</dbReference>
<dbReference type="FunFam" id="1.10.340.70:FF:000001">
    <property type="entry name" value="Retrovirus-related Pol polyprotein from transposon gypsy-like Protein"/>
    <property type="match status" value="1"/>
</dbReference>
<evidence type="ECO:0000259" key="12">
    <source>
        <dbReference type="PROSITE" id="PS50994"/>
    </source>
</evidence>
<accession>A0AAP0AWU4</accession>
<keyword evidence="10" id="KW-0233">DNA recombination</keyword>
<evidence type="ECO:0000256" key="4">
    <source>
        <dbReference type="ARBA" id="ARBA00022801"/>
    </source>
</evidence>
<evidence type="ECO:0000256" key="1">
    <source>
        <dbReference type="ARBA" id="ARBA00022670"/>
    </source>
</evidence>
<dbReference type="InterPro" id="IPR036397">
    <property type="entry name" value="RNaseH_sf"/>
</dbReference>
<protein>
    <recommendedName>
        <fullName evidence="12">Integrase catalytic domain-containing protein</fullName>
    </recommendedName>
</protein>